<gene>
    <name evidence="1" type="ORF">N864_10135</name>
</gene>
<keyword evidence="2" id="KW-1185">Reference proteome</keyword>
<dbReference type="AlphaFoldDB" id="W9GHY4"/>
<sequence>MGGDVLEGGAGGVDAVGDCGGDVAAELVDEGLGLVAGAVPVPLVTGSDVAGPEGPADGPGACGVVHAVRVSAIPTRQETVRRRDRHLGPERW</sequence>
<proteinExistence type="predicted"/>
<dbReference type="RefSeq" id="WP_034719562.1">
    <property type="nucleotide sequence ID" value="NZ_AWQS01000188.1"/>
</dbReference>
<protein>
    <submittedName>
        <fullName evidence="1">Uncharacterized protein</fullName>
    </submittedName>
</protein>
<name>W9GHY4_9MICO</name>
<evidence type="ECO:0000313" key="2">
    <source>
        <dbReference type="Proteomes" id="UP000019494"/>
    </source>
</evidence>
<comment type="caution">
    <text evidence="1">The sequence shown here is derived from an EMBL/GenBank/DDBJ whole genome shotgun (WGS) entry which is preliminary data.</text>
</comment>
<organism evidence="1 2">
    <name type="scientific">Intrasporangium chromatireducens Q5-1</name>
    <dbReference type="NCBI Taxonomy" id="584657"/>
    <lineage>
        <taxon>Bacteria</taxon>
        <taxon>Bacillati</taxon>
        <taxon>Actinomycetota</taxon>
        <taxon>Actinomycetes</taxon>
        <taxon>Micrococcales</taxon>
        <taxon>Intrasporangiaceae</taxon>
        <taxon>Intrasporangium</taxon>
    </lineage>
</organism>
<dbReference type="Proteomes" id="UP000019494">
    <property type="component" value="Unassembled WGS sequence"/>
</dbReference>
<accession>W9GHY4</accession>
<evidence type="ECO:0000313" key="1">
    <source>
        <dbReference type="EMBL" id="EWT04777.1"/>
    </source>
</evidence>
<dbReference type="EMBL" id="AWQS01000188">
    <property type="protein sequence ID" value="EWT04777.1"/>
    <property type="molecule type" value="Genomic_DNA"/>
</dbReference>
<reference evidence="2" key="1">
    <citation type="submission" date="2013-08" db="EMBL/GenBank/DDBJ databases">
        <title>Intrasporangium oryzae NRRL B-24470.</title>
        <authorList>
            <person name="Liu H."/>
            <person name="Wang G."/>
        </authorList>
    </citation>
    <scope>NUCLEOTIDE SEQUENCE [LARGE SCALE GENOMIC DNA]</scope>
    <source>
        <strain evidence="2">Q5-1</strain>
    </source>
</reference>